<organism evidence="2 3">
    <name type="scientific">Halovenus aranensis</name>
    <dbReference type="NCBI Taxonomy" id="890420"/>
    <lineage>
        <taxon>Archaea</taxon>
        <taxon>Methanobacteriati</taxon>
        <taxon>Methanobacteriota</taxon>
        <taxon>Stenosarchaea group</taxon>
        <taxon>Halobacteria</taxon>
        <taxon>Halobacteriales</taxon>
        <taxon>Haloarculaceae</taxon>
        <taxon>Halovenus</taxon>
    </lineage>
</organism>
<feature type="transmembrane region" description="Helical" evidence="1">
    <location>
        <begin position="117"/>
        <end position="141"/>
    </location>
</feature>
<keyword evidence="1" id="KW-1133">Transmembrane helix</keyword>
<proteinExistence type="predicted"/>
<dbReference type="STRING" id="890420.SAMN05216226_10156"/>
<dbReference type="PANTHER" id="PTHR37692">
    <property type="entry name" value="HYPOTHETICAL MEMBRANE SPANNING PROTEIN"/>
    <property type="match status" value="1"/>
</dbReference>
<keyword evidence="1" id="KW-0472">Membrane</keyword>
<protein>
    <submittedName>
        <fullName evidence="2">Putative membrane protein</fullName>
    </submittedName>
</protein>
<sequence length="185" mass="20310">MQAYAREHVGGLTAVLSAVSLALVFGAVLGYVPKAMLPRLDPLVELVPHLNAVISAFAIVTILRGVRAIRRRDIETHRASMLASAGLFALFLVLYLYRISLEGPSEFGGPDVVYQYLYLPMLAIHILFAIVAVPVVYYVLLLATTRPTSALPETRHARVGRVAATLWLVSFALGICIWLMLHVLF</sequence>
<feature type="transmembrane region" description="Helical" evidence="1">
    <location>
        <begin position="52"/>
        <end position="69"/>
    </location>
</feature>
<feature type="transmembrane region" description="Helical" evidence="1">
    <location>
        <begin position="81"/>
        <end position="97"/>
    </location>
</feature>
<keyword evidence="1" id="KW-0812">Transmembrane</keyword>
<dbReference type="InterPro" id="IPR007352">
    <property type="entry name" value="DUF420"/>
</dbReference>
<dbReference type="EMBL" id="FNFC01000001">
    <property type="protein sequence ID" value="SDJ19193.1"/>
    <property type="molecule type" value="Genomic_DNA"/>
</dbReference>
<reference evidence="2 3" key="1">
    <citation type="submission" date="2016-10" db="EMBL/GenBank/DDBJ databases">
        <authorList>
            <person name="de Groot N.N."/>
        </authorList>
    </citation>
    <scope>NUCLEOTIDE SEQUENCE [LARGE SCALE GENOMIC DNA]</scope>
    <source>
        <strain evidence="2 3">IBRC-M10015</strain>
    </source>
</reference>
<name>A0A1G8RQK3_9EURY</name>
<dbReference type="AlphaFoldDB" id="A0A1G8RQK3"/>
<dbReference type="RefSeq" id="WP_092698244.1">
    <property type="nucleotide sequence ID" value="NZ_FNFC01000001.1"/>
</dbReference>
<gene>
    <name evidence="2" type="ORF">SAMN05216226_10156</name>
</gene>
<evidence type="ECO:0000313" key="2">
    <source>
        <dbReference type="EMBL" id="SDJ19193.1"/>
    </source>
</evidence>
<evidence type="ECO:0000256" key="1">
    <source>
        <dbReference type="SAM" id="Phobius"/>
    </source>
</evidence>
<accession>A0A1G8RQK3</accession>
<evidence type="ECO:0000313" key="3">
    <source>
        <dbReference type="Proteomes" id="UP000198856"/>
    </source>
</evidence>
<dbReference type="Proteomes" id="UP000198856">
    <property type="component" value="Unassembled WGS sequence"/>
</dbReference>
<dbReference type="OrthoDB" id="202206at2157"/>
<feature type="transmembrane region" description="Helical" evidence="1">
    <location>
        <begin position="162"/>
        <end position="181"/>
    </location>
</feature>
<keyword evidence="3" id="KW-1185">Reference proteome</keyword>
<feature type="transmembrane region" description="Helical" evidence="1">
    <location>
        <begin position="12"/>
        <end position="32"/>
    </location>
</feature>
<dbReference type="Pfam" id="PF04238">
    <property type="entry name" value="DUF420"/>
    <property type="match status" value="1"/>
</dbReference>
<dbReference type="PANTHER" id="PTHR37692:SF1">
    <property type="entry name" value="DUF420 DOMAIN-CONTAINING PROTEIN"/>
    <property type="match status" value="1"/>
</dbReference>